<evidence type="ECO:0000313" key="2">
    <source>
        <dbReference type="Proteomes" id="UP001431429"/>
    </source>
</evidence>
<name>A0ABT0UZJ5_9ACTN</name>
<organism evidence="1 2">
    <name type="scientific">Streptomyces albipurpureus</name>
    <dbReference type="NCBI Taxonomy" id="2897419"/>
    <lineage>
        <taxon>Bacteria</taxon>
        <taxon>Bacillati</taxon>
        <taxon>Actinomycetota</taxon>
        <taxon>Actinomycetes</taxon>
        <taxon>Kitasatosporales</taxon>
        <taxon>Streptomycetaceae</taxon>
        <taxon>Streptomyces</taxon>
    </lineage>
</organism>
<gene>
    <name evidence="1" type="ORF">NBG84_31385</name>
</gene>
<dbReference type="Proteomes" id="UP001431429">
    <property type="component" value="Unassembled WGS sequence"/>
</dbReference>
<evidence type="ECO:0000313" key="1">
    <source>
        <dbReference type="EMBL" id="MCM2392738.1"/>
    </source>
</evidence>
<reference evidence="1" key="1">
    <citation type="submission" date="2022-06" db="EMBL/GenBank/DDBJ databases">
        <title>Genome public.</title>
        <authorList>
            <person name="Sun Q."/>
        </authorList>
    </citation>
    <scope>NUCLEOTIDE SEQUENCE</scope>
    <source>
        <strain evidence="1">CWNU-1</strain>
    </source>
</reference>
<dbReference type="EMBL" id="JAMQAW010000044">
    <property type="protein sequence ID" value="MCM2392738.1"/>
    <property type="molecule type" value="Genomic_DNA"/>
</dbReference>
<keyword evidence="2" id="KW-1185">Reference proteome</keyword>
<proteinExistence type="predicted"/>
<sequence length="45" mass="5178">MLDLCFTVDFAIQGPTRTAWTLVTRYSLPHWRGSRVTPGRARVED</sequence>
<protein>
    <submittedName>
        <fullName evidence="1">Uncharacterized protein</fullName>
    </submittedName>
</protein>
<dbReference type="RefSeq" id="WP_250923064.1">
    <property type="nucleotide sequence ID" value="NZ_JAMQAW010000044.1"/>
</dbReference>
<accession>A0ABT0UZJ5</accession>
<comment type="caution">
    <text evidence="1">The sequence shown here is derived from an EMBL/GenBank/DDBJ whole genome shotgun (WGS) entry which is preliminary data.</text>
</comment>